<feature type="domain" description="Major facilitator superfamily (MFS) profile" evidence="9">
    <location>
        <begin position="12"/>
        <end position="518"/>
    </location>
</feature>
<dbReference type="InterPro" id="IPR011701">
    <property type="entry name" value="MFS"/>
</dbReference>
<evidence type="ECO:0000256" key="4">
    <source>
        <dbReference type="ARBA" id="ARBA00022475"/>
    </source>
</evidence>
<evidence type="ECO:0000313" key="11">
    <source>
        <dbReference type="Proteomes" id="UP000051166"/>
    </source>
</evidence>
<keyword evidence="7 8" id="KW-0472">Membrane</keyword>
<dbReference type="Gene3D" id="1.20.1250.20">
    <property type="entry name" value="MFS general substrate transporter like domains"/>
    <property type="match status" value="1"/>
</dbReference>
<reference evidence="10 11" key="1">
    <citation type="journal article" date="2015" name="Genome Announc.">
        <title>Expanding the biotechnology potential of lactobacilli through comparative genomics of 213 strains and associated genera.</title>
        <authorList>
            <person name="Sun Z."/>
            <person name="Harris H.M."/>
            <person name="McCann A."/>
            <person name="Guo C."/>
            <person name="Argimon S."/>
            <person name="Zhang W."/>
            <person name="Yang X."/>
            <person name="Jeffery I.B."/>
            <person name="Cooney J.C."/>
            <person name="Kagawa T.F."/>
            <person name="Liu W."/>
            <person name="Song Y."/>
            <person name="Salvetti E."/>
            <person name="Wrobel A."/>
            <person name="Rasinkangas P."/>
            <person name="Parkhill J."/>
            <person name="Rea M.C."/>
            <person name="O'Sullivan O."/>
            <person name="Ritari J."/>
            <person name="Douillard F.P."/>
            <person name="Paul Ross R."/>
            <person name="Yang R."/>
            <person name="Briner A.E."/>
            <person name="Felis G.E."/>
            <person name="de Vos W.M."/>
            <person name="Barrangou R."/>
            <person name="Klaenhammer T.R."/>
            <person name="Caufield P.W."/>
            <person name="Cui Y."/>
            <person name="Zhang H."/>
            <person name="O'Toole P.W."/>
        </authorList>
    </citation>
    <scope>NUCLEOTIDE SEQUENCE [LARGE SCALE GENOMIC DNA]</scope>
    <source>
        <strain evidence="10 11">DSM 16230</strain>
    </source>
</reference>
<dbReference type="AlphaFoldDB" id="A0A0R1UVE0"/>
<gene>
    <name evidence="10" type="ORF">FD50_GL001707</name>
</gene>
<dbReference type="InterPro" id="IPR004638">
    <property type="entry name" value="EmrB-like"/>
</dbReference>
<feature type="transmembrane region" description="Helical" evidence="8">
    <location>
        <begin position="164"/>
        <end position="187"/>
    </location>
</feature>
<feature type="transmembrane region" description="Helical" evidence="8">
    <location>
        <begin position="333"/>
        <end position="356"/>
    </location>
</feature>
<dbReference type="PANTHER" id="PTHR42718:SF9">
    <property type="entry name" value="MAJOR FACILITATOR SUPERFAMILY MULTIDRUG TRANSPORTER MFSC"/>
    <property type="match status" value="1"/>
</dbReference>
<keyword evidence="3" id="KW-0813">Transport</keyword>
<dbReference type="Proteomes" id="UP000051166">
    <property type="component" value="Unassembled WGS sequence"/>
</dbReference>
<dbReference type="PANTHER" id="PTHR42718">
    <property type="entry name" value="MAJOR FACILITATOR SUPERFAMILY MULTIDRUG TRANSPORTER MFSC"/>
    <property type="match status" value="1"/>
</dbReference>
<comment type="subcellular location">
    <subcellularLocation>
        <location evidence="1">Cell membrane</location>
        <topology evidence="1">Multi-pass membrane protein</topology>
    </subcellularLocation>
</comment>
<keyword evidence="11" id="KW-1185">Reference proteome</keyword>
<dbReference type="PATRIC" id="fig|1423801.4.peg.1745"/>
<evidence type="ECO:0000256" key="5">
    <source>
        <dbReference type="ARBA" id="ARBA00022692"/>
    </source>
</evidence>
<dbReference type="RefSeq" id="WP_056961494.1">
    <property type="nucleotide sequence ID" value="NZ_AZFQ01000053.1"/>
</dbReference>
<feature type="transmembrane region" description="Helical" evidence="8">
    <location>
        <begin position="232"/>
        <end position="249"/>
    </location>
</feature>
<feature type="transmembrane region" description="Helical" evidence="8">
    <location>
        <begin position="12"/>
        <end position="36"/>
    </location>
</feature>
<evidence type="ECO:0000256" key="7">
    <source>
        <dbReference type="ARBA" id="ARBA00023136"/>
    </source>
</evidence>
<feature type="transmembrane region" description="Helical" evidence="8">
    <location>
        <begin position="306"/>
        <end position="326"/>
    </location>
</feature>
<name>A0A0R1UVE0_9LACO</name>
<dbReference type="Gene3D" id="1.20.1720.10">
    <property type="entry name" value="Multidrug resistance protein D"/>
    <property type="match status" value="1"/>
</dbReference>
<dbReference type="PROSITE" id="PS50850">
    <property type="entry name" value="MFS"/>
    <property type="match status" value="1"/>
</dbReference>
<dbReference type="InterPro" id="IPR020846">
    <property type="entry name" value="MFS_dom"/>
</dbReference>
<organism evidence="10 11">
    <name type="scientific">Liquorilactobacillus satsumensis DSM 16230 = JCM 12392</name>
    <dbReference type="NCBI Taxonomy" id="1423801"/>
    <lineage>
        <taxon>Bacteria</taxon>
        <taxon>Bacillati</taxon>
        <taxon>Bacillota</taxon>
        <taxon>Bacilli</taxon>
        <taxon>Lactobacillales</taxon>
        <taxon>Lactobacillaceae</taxon>
        <taxon>Liquorilactobacillus</taxon>
    </lineage>
</organism>
<evidence type="ECO:0000259" key="9">
    <source>
        <dbReference type="PROSITE" id="PS50850"/>
    </source>
</evidence>
<dbReference type="GO" id="GO:0005886">
    <property type="term" value="C:plasma membrane"/>
    <property type="evidence" value="ECO:0007669"/>
    <property type="project" value="UniProtKB-SubCell"/>
</dbReference>
<feature type="transmembrane region" description="Helical" evidence="8">
    <location>
        <begin position="135"/>
        <end position="158"/>
    </location>
</feature>
<keyword evidence="5 8" id="KW-0812">Transmembrane</keyword>
<dbReference type="Pfam" id="PF07690">
    <property type="entry name" value="MFS_1"/>
    <property type="match status" value="1"/>
</dbReference>
<feature type="transmembrane region" description="Helical" evidence="8">
    <location>
        <begin position="107"/>
        <end position="128"/>
    </location>
</feature>
<keyword evidence="4" id="KW-1003">Cell membrane</keyword>
<feature type="transmembrane region" description="Helical" evidence="8">
    <location>
        <begin position="392"/>
        <end position="419"/>
    </location>
</feature>
<evidence type="ECO:0000256" key="2">
    <source>
        <dbReference type="ARBA" id="ARBA00008537"/>
    </source>
</evidence>
<comment type="similarity">
    <text evidence="2">Belongs to the major facilitator superfamily. EmrB family.</text>
</comment>
<proteinExistence type="inferred from homology"/>
<feature type="transmembrane region" description="Helical" evidence="8">
    <location>
        <begin position="78"/>
        <end position="95"/>
    </location>
</feature>
<evidence type="ECO:0000313" key="10">
    <source>
        <dbReference type="EMBL" id="KRL97153.1"/>
    </source>
</evidence>
<dbReference type="STRING" id="1423801.FD50_GL001707"/>
<dbReference type="OrthoDB" id="2321349at2"/>
<dbReference type="GeneID" id="98308954"/>
<dbReference type="CDD" id="cd17321">
    <property type="entry name" value="MFS_MMR_MDR_like"/>
    <property type="match status" value="1"/>
</dbReference>
<keyword evidence="6 8" id="KW-1133">Transmembrane helix</keyword>
<feature type="transmembrane region" description="Helical" evidence="8">
    <location>
        <begin position="362"/>
        <end position="380"/>
    </location>
</feature>
<evidence type="ECO:0000256" key="1">
    <source>
        <dbReference type="ARBA" id="ARBA00004651"/>
    </source>
</evidence>
<protein>
    <submittedName>
        <fullName evidence="10">EmrB QacA subfamily drug resistance transporter</fullName>
    </submittedName>
</protein>
<feature type="transmembrane region" description="Helical" evidence="8">
    <location>
        <begin position="48"/>
        <end position="66"/>
    </location>
</feature>
<comment type="caution">
    <text evidence="10">The sequence shown here is derived from an EMBL/GenBank/DDBJ whole genome shotgun (WGS) entry which is preliminary data.</text>
</comment>
<feature type="transmembrane region" description="Helical" evidence="8">
    <location>
        <begin position="495"/>
        <end position="514"/>
    </location>
</feature>
<sequence>MQKQNDTRSWLALAALCIGVFMSLLDVTIVNVALPTIQKDLHDSFSDAQWIISGYTLAYASILLFASKIGDLFGRKKIFMLELLIFTLGSLSSALSQTAWQLNFFRVIQGIGGAGVMSLSMTIIATLFPPQKRGIAFGIWSSVVGFATAIGPLVGGFLVQQISWRAIFMINLPIGVLALIISAVTVGESQVEQAGKIDWAGMVISIAMVFCLIFGLVQKENHLEWTWSNPHVLGYLLSSLILLVAFIVLESRLEFPMLELAIFKSSAFVGTAVAGFCLGASLYGFFVYLTVWMQDYLGYTAIQTGIRQLAISLFSLFLGPLIGIFSNRVPKKWLISAGLLLIALGMGVILNVVSIHVVFGDFVIGFMLLGIGNAVINPPLSTAAMESVKPQYIGMASGTVNVFRQLGISFGVVILGLGLNEGYKYQLTRSIFSLNLPTQIKTKLSTGFSEAGPLAGNSVLKGVKSYFEKYQVDPHVFQQLTKGIFAAYNHGYRNVLLLCISMAVIGAAGSLILTKRKK</sequence>
<evidence type="ECO:0000256" key="8">
    <source>
        <dbReference type="SAM" id="Phobius"/>
    </source>
</evidence>
<evidence type="ECO:0000256" key="6">
    <source>
        <dbReference type="ARBA" id="ARBA00022989"/>
    </source>
</evidence>
<dbReference type="NCBIfam" id="TIGR00711">
    <property type="entry name" value="efflux_EmrB"/>
    <property type="match status" value="1"/>
</dbReference>
<dbReference type="SUPFAM" id="SSF103473">
    <property type="entry name" value="MFS general substrate transporter"/>
    <property type="match status" value="1"/>
</dbReference>
<feature type="transmembrane region" description="Helical" evidence="8">
    <location>
        <begin position="261"/>
        <end position="286"/>
    </location>
</feature>
<dbReference type="InterPro" id="IPR036259">
    <property type="entry name" value="MFS_trans_sf"/>
</dbReference>
<dbReference type="EMBL" id="AZFQ01000053">
    <property type="protein sequence ID" value="KRL97153.1"/>
    <property type="molecule type" value="Genomic_DNA"/>
</dbReference>
<dbReference type="GO" id="GO:0022857">
    <property type="term" value="F:transmembrane transporter activity"/>
    <property type="evidence" value="ECO:0007669"/>
    <property type="project" value="InterPro"/>
</dbReference>
<accession>A0A0R1UVE0</accession>
<feature type="transmembrane region" description="Helical" evidence="8">
    <location>
        <begin position="199"/>
        <end position="217"/>
    </location>
</feature>
<dbReference type="PRINTS" id="PR01036">
    <property type="entry name" value="TCRTETB"/>
</dbReference>
<evidence type="ECO:0000256" key="3">
    <source>
        <dbReference type="ARBA" id="ARBA00022448"/>
    </source>
</evidence>